<feature type="compositionally biased region" description="Polar residues" evidence="1">
    <location>
        <begin position="1260"/>
        <end position="1277"/>
    </location>
</feature>
<dbReference type="Pfam" id="PF05860">
    <property type="entry name" value="TPS"/>
    <property type="match status" value="1"/>
</dbReference>
<evidence type="ECO:0000256" key="1">
    <source>
        <dbReference type="SAM" id="MobiDB-lite"/>
    </source>
</evidence>
<proteinExistence type="predicted"/>
<feature type="compositionally biased region" description="Basic and acidic residues" evidence="1">
    <location>
        <begin position="1213"/>
        <end position="1224"/>
    </location>
</feature>
<dbReference type="EMBL" id="JAALHA020000032">
    <property type="protein sequence ID" value="MDR9900232.1"/>
    <property type="molecule type" value="Genomic_DNA"/>
</dbReference>
<dbReference type="SMART" id="SM00912">
    <property type="entry name" value="Haemagg_act"/>
    <property type="match status" value="1"/>
</dbReference>
<keyword evidence="2" id="KW-0732">Signal</keyword>
<name>A0AAP5IG87_9CYAN</name>
<dbReference type="RefSeq" id="WP_310834415.1">
    <property type="nucleotide sequence ID" value="NZ_JAALHA020000032.1"/>
</dbReference>
<feature type="domain" description="Filamentous haemagglutinin FhaB/tRNA nuclease CdiA-like TPS" evidence="3">
    <location>
        <begin position="38"/>
        <end position="148"/>
    </location>
</feature>
<keyword evidence="5" id="KW-1185">Reference proteome</keyword>
<feature type="region of interest" description="Disordered" evidence="1">
    <location>
        <begin position="1212"/>
        <end position="1243"/>
    </location>
</feature>
<evidence type="ECO:0000256" key="2">
    <source>
        <dbReference type="SAM" id="SignalP"/>
    </source>
</evidence>
<dbReference type="Gene3D" id="2.160.20.10">
    <property type="entry name" value="Single-stranded right-handed beta-helix, Pectin lyase-like"/>
    <property type="match status" value="2"/>
</dbReference>
<comment type="caution">
    <text evidence="4">The sequence shown here is derived from an EMBL/GenBank/DDBJ whole genome shotgun (WGS) entry which is preliminary data.</text>
</comment>
<dbReference type="InterPro" id="IPR012334">
    <property type="entry name" value="Pectin_lyas_fold"/>
</dbReference>
<evidence type="ECO:0000259" key="3">
    <source>
        <dbReference type="SMART" id="SM00912"/>
    </source>
</evidence>
<feature type="chain" id="PRO_5042977779" evidence="2">
    <location>
        <begin position="27"/>
        <end position="1277"/>
    </location>
</feature>
<evidence type="ECO:0000313" key="4">
    <source>
        <dbReference type="EMBL" id="MDR9900232.1"/>
    </source>
</evidence>
<sequence>MPKIQTILPNLCISVVLLLSTTPAKAQITPDNTLGAERSNVVQNTLVRGANADLINGGAQRGRNLFHSFSDFNVNPGQSVYFANPSDVTNILTRVTGGNRSIILGTLGVDGVANLFLINPAGILFGSGAKLDLRGSFVGTTANGVQFGNQGLFSATNPQAPPLLTIDPSGLLFNQLNQGARITNQSTADAGVDLTGERVTGLRVPDGKSLLLVGGDVVLNGGTGLTATGGRVELASLAAPGTVGLNVAGDTLSLSLPSNVQQGNISLTNQAFVDVSGAGGGDITVNAGNLAMSNSYLFAGIGTGLGNGSRAGDININADSISLLNGAAIGNYTLGKGDAVNIFITARDRISLDGGYIYSAVQSSDAVGNAGNINIATGSLFATNGGQINSFTRGRGNAGNITIQARDAVTFDGVDNSNGISSGVFSNVQAGGLGNGGNINLTAGSLSLTNGGELRVGVNSASSNLPGAQGFAGTVNVNVRDVLTISGTDTPGIFAGLGTGAVGRGGDINVQAGSILVKDGGRIASFTLGRGNAGNITIQARDAVTFDGVDNSKVISSGSFSSVEAGAIGNGGNINITAGSLSLTNGGELSVAVRGQTDTLPGAQSNAGSVNINVRDALTISGTDTPGIFAGLGTGAVGRGGDINVQAESILVKDGGRIASFTLGRGNAGNITIQARDAVTFDGVDNSKVISSGSFSSVEAGAIGNGGNINITAGSLSLTNGGELSVAVRGQTDTLPGAQSNAGSVNINVRDALTISGTDTPGIFANLGTGAVGRGGDIKLQAGNVFLKDDGQISSSTFGKGDAGNISITAREAISLDAGVISAVQGSSTLGNGGNITFSTGSLSASHGGQINSFIRGRGNAGNITILAKDAVSFDGVDSSGNPSGLFSSVLAGAIGNGGNINITAGSLSLTNGGELGVNVRGNTGTLPGAQSNGGSVNINVRDALTISGSGSQISSSLGTGAIGRGGDINVLARSFSVSNNAQVTTSSFGRGNAGNLTVAANSINLDKGQLLANSQSGLGGNVFLTVSDLILMRHNSLISNTSGTTQNPGQEGKLTLNTKFLVAAPLENNDIITNAFSGSGGKINITATEGLFGFVVRNGNYSSENINLLQKNNINDIAASSNSGTPNIDTRVNDITQGLIEIPVKVSDVTSKFSQLCPNTANPKKKPLGSFVITGKGSIPPNPLELLPGRNPDIPLATAEDMQEIKNIQAQEQKKKEEQEHNTKVGRKKNKDNTLPSIVEAQGIVQTPDGQIYFVANANHATPSSQPTASPCPSQN</sequence>
<dbReference type="NCBIfam" id="TIGR01901">
    <property type="entry name" value="adhes_NPXG"/>
    <property type="match status" value="1"/>
</dbReference>
<dbReference type="InterPro" id="IPR008638">
    <property type="entry name" value="FhaB/CdiA-like_TPS"/>
</dbReference>
<feature type="region of interest" description="Disordered" evidence="1">
    <location>
        <begin position="1258"/>
        <end position="1277"/>
    </location>
</feature>
<dbReference type="AlphaFoldDB" id="A0AAP5IG87"/>
<protein>
    <submittedName>
        <fullName evidence="4">S-layer family protein</fullName>
    </submittedName>
</protein>
<accession>A0AAP5IG87</accession>
<dbReference type="InterPro" id="IPR011050">
    <property type="entry name" value="Pectin_lyase_fold/virulence"/>
</dbReference>
<dbReference type="SUPFAM" id="SSF51126">
    <property type="entry name" value="Pectin lyase-like"/>
    <property type="match status" value="7"/>
</dbReference>
<reference evidence="5" key="1">
    <citation type="journal article" date="2021" name="Science">
        <title>Hunting the eagle killer: A cyanobacterial neurotoxin causes vacuolar myelinopathy.</title>
        <authorList>
            <person name="Breinlinger S."/>
            <person name="Phillips T.J."/>
            <person name="Haram B.N."/>
            <person name="Mares J."/>
            <person name="Martinez Yerena J.A."/>
            <person name="Hrouzek P."/>
            <person name="Sobotka R."/>
            <person name="Henderson W.M."/>
            <person name="Schmieder P."/>
            <person name="Williams S.M."/>
            <person name="Lauderdale J.D."/>
            <person name="Wilde H.D."/>
            <person name="Gerrin W."/>
            <person name="Kust A."/>
            <person name="Washington J.W."/>
            <person name="Wagner C."/>
            <person name="Geier B."/>
            <person name="Liebeke M."/>
            <person name="Enke H."/>
            <person name="Niedermeyer T.H.J."/>
            <person name="Wilde S.B."/>
        </authorList>
    </citation>
    <scope>NUCLEOTIDE SEQUENCE [LARGE SCALE GENOMIC DNA]</scope>
    <source>
        <strain evidence="5">Thurmond2011</strain>
    </source>
</reference>
<dbReference type="Proteomes" id="UP000667802">
    <property type="component" value="Unassembled WGS sequence"/>
</dbReference>
<feature type="signal peptide" evidence="2">
    <location>
        <begin position="1"/>
        <end position="26"/>
    </location>
</feature>
<gene>
    <name evidence="4" type="ORF">G7B40_037630</name>
</gene>
<evidence type="ECO:0000313" key="5">
    <source>
        <dbReference type="Proteomes" id="UP000667802"/>
    </source>
</evidence>
<organism evidence="4 5">
    <name type="scientific">Aetokthonos hydrillicola Thurmond2011</name>
    <dbReference type="NCBI Taxonomy" id="2712845"/>
    <lineage>
        <taxon>Bacteria</taxon>
        <taxon>Bacillati</taxon>
        <taxon>Cyanobacteriota</taxon>
        <taxon>Cyanophyceae</taxon>
        <taxon>Nostocales</taxon>
        <taxon>Hapalosiphonaceae</taxon>
        <taxon>Aetokthonos</taxon>
    </lineage>
</organism>